<sequence>MTHLLATATSTAPLNIAAMKILLLAPALLCLSFELFAASAGNPIKGEEIFQQCAACHQVGADAPNTVGPNLNHLFGRTAGSVEDANYSDAMRAKGADESLIWNEKTLFQFIAGPQRYVPDTIMGFEGLRTEKKIKNVLAYLIQFSPAYEADSLAAVDPEVAAGTALPVISSTLEEEPVPEFTDEFLASSTAIENGGELWATQCRHCHGNSAYPGKAPKLRPSAYTPDFVFDRVTNGFRKMPAWKSVFTLEQRKELVANILSSEFAP</sequence>
<dbReference type="SUPFAM" id="SSF46626">
    <property type="entry name" value="Cytochrome c"/>
    <property type="match status" value="2"/>
</dbReference>
<keyword evidence="1" id="KW-0813">Transport</keyword>
<proteinExistence type="predicted"/>
<dbReference type="EMBL" id="CP018632">
    <property type="protein sequence ID" value="ASJ73160.1"/>
    <property type="molecule type" value="Genomic_DNA"/>
</dbReference>
<evidence type="ECO:0000256" key="3">
    <source>
        <dbReference type="ARBA" id="ARBA00022723"/>
    </source>
</evidence>
<keyword evidence="9" id="KW-1185">Reference proteome</keyword>
<keyword evidence="2 6" id="KW-0349">Heme</keyword>
<evidence type="ECO:0000256" key="5">
    <source>
        <dbReference type="ARBA" id="ARBA00023004"/>
    </source>
</evidence>
<evidence type="ECO:0000313" key="8">
    <source>
        <dbReference type="EMBL" id="ASJ73160.1"/>
    </source>
</evidence>
<evidence type="ECO:0000256" key="6">
    <source>
        <dbReference type="PROSITE-ProRule" id="PRU00433"/>
    </source>
</evidence>
<evidence type="ECO:0000313" key="9">
    <source>
        <dbReference type="Proteomes" id="UP000250079"/>
    </source>
</evidence>
<evidence type="ECO:0000259" key="7">
    <source>
        <dbReference type="PROSITE" id="PS51007"/>
    </source>
</evidence>
<reference evidence="8 9" key="1">
    <citation type="submission" date="2016-12" db="EMBL/GenBank/DDBJ databases">
        <authorList>
            <person name="Song W.-J."/>
            <person name="Kurnit D.M."/>
        </authorList>
    </citation>
    <scope>NUCLEOTIDE SEQUENCE [LARGE SCALE GENOMIC DNA]</scope>
    <source>
        <strain evidence="8 9">IMCC3135</strain>
    </source>
</reference>
<dbReference type="KEGG" id="gai:IMCC3135_15390"/>
<dbReference type="Pfam" id="PF13442">
    <property type="entry name" value="Cytochrome_CBB3"/>
    <property type="match status" value="1"/>
</dbReference>
<dbReference type="PRINTS" id="PR00604">
    <property type="entry name" value="CYTCHRMECIAB"/>
</dbReference>
<dbReference type="Proteomes" id="UP000250079">
    <property type="component" value="Chromosome"/>
</dbReference>
<accession>A0A2Z2NWF9</accession>
<dbReference type="RefSeq" id="WP_088918395.1">
    <property type="nucleotide sequence ID" value="NZ_CP018632.1"/>
</dbReference>
<keyword evidence="5 6" id="KW-0408">Iron</keyword>
<dbReference type="InterPro" id="IPR009056">
    <property type="entry name" value="Cyt_c-like_dom"/>
</dbReference>
<dbReference type="OrthoDB" id="9805828at2"/>
<organism evidence="8 9">
    <name type="scientific">Granulosicoccus antarcticus IMCC3135</name>
    <dbReference type="NCBI Taxonomy" id="1192854"/>
    <lineage>
        <taxon>Bacteria</taxon>
        <taxon>Pseudomonadati</taxon>
        <taxon>Pseudomonadota</taxon>
        <taxon>Gammaproteobacteria</taxon>
        <taxon>Chromatiales</taxon>
        <taxon>Granulosicoccaceae</taxon>
        <taxon>Granulosicoccus</taxon>
    </lineage>
</organism>
<feature type="domain" description="Cytochrome c" evidence="7">
    <location>
        <begin position="190"/>
        <end position="263"/>
    </location>
</feature>
<dbReference type="PROSITE" id="PS51007">
    <property type="entry name" value="CYTC"/>
    <property type="match status" value="2"/>
</dbReference>
<evidence type="ECO:0000256" key="1">
    <source>
        <dbReference type="ARBA" id="ARBA00022448"/>
    </source>
</evidence>
<dbReference type="Gene3D" id="1.10.760.10">
    <property type="entry name" value="Cytochrome c-like domain"/>
    <property type="match status" value="2"/>
</dbReference>
<protein>
    <submittedName>
        <fullName evidence="8">Cytochrome c2</fullName>
    </submittedName>
</protein>
<keyword evidence="3 6" id="KW-0479">Metal-binding</keyword>
<dbReference type="GO" id="GO:0046872">
    <property type="term" value="F:metal ion binding"/>
    <property type="evidence" value="ECO:0007669"/>
    <property type="project" value="UniProtKB-KW"/>
</dbReference>
<name>A0A2Z2NWF9_9GAMM</name>
<gene>
    <name evidence="8" type="ORF">IMCC3135_15390</name>
</gene>
<dbReference type="InterPro" id="IPR036909">
    <property type="entry name" value="Cyt_c-like_dom_sf"/>
</dbReference>
<evidence type="ECO:0000256" key="2">
    <source>
        <dbReference type="ARBA" id="ARBA00022617"/>
    </source>
</evidence>
<dbReference type="PANTHER" id="PTHR11961">
    <property type="entry name" value="CYTOCHROME C"/>
    <property type="match status" value="1"/>
</dbReference>
<feature type="domain" description="Cytochrome c" evidence="7">
    <location>
        <begin position="41"/>
        <end position="145"/>
    </location>
</feature>
<keyword evidence="4" id="KW-0249">Electron transport</keyword>
<evidence type="ECO:0000256" key="4">
    <source>
        <dbReference type="ARBA" id="ARBA00022982"/>
    </source>
</evidence>
<dbReference type="GO" id="GO:0009055">
    <property type="term" value="F:electron transfer activity"/>
    <property type="evidence" value="ECO:0007669"/>
    <property type="project" value="InterPro"/>
</dbReference>
<dbReference type="Pfam" id="PF00034">
    <property type="entry name" value="Cytochrom_C"/>
    <property type="match status" value="1"/>
</dbReference>
<dbReference type="InterPro" id="IPR002327">
    <property type="entry name" value="Cyt_c_1A/1B"/>
</dbReference>
<dbReference type="GO" id="GO:0020037">
    <property type="term" value="F:heme binding"/>
    <property type="evidence" value="ECO:0007669"/>
    <property type="project" value="InterPro"/>
</dbReference>
<dbReference type="AlphaFoldDB" id="A0A2Z2NWF9"/>